<dbReference type="Pfam" id="PF00094">
    <property type="entry name" value="VWD"/>
    <property type="match status" value="1"/>
</dbReference>
<dbReference type="InterPro" id="IPR006578">
    <property type="entry name" value="MADF-dom"/>
</dbReference>
<dbReference type="GeneID" id="106013613"/>
<keyword evidence="5" id="KW-1185">Reference proteome</keyword>
<dbReference type="InterPro" id="IPR001846">
    <property type="entry name" value="VWF_type-D"/>
</dbReference>
<sequence length="395" mass="44562">MDGYKERLIEVVLARSLLWDPQDPDYKDKDQKAQVWENLFKMLTIKELFIRIVHEMLECTIVCGARNSQDRHSLEMFSNSLFLGLQFKESRLTLREDGSVSKLSLSSTVPPPCPPAEIDCKWTVSLLVFDETGIYLPRLRFSSCFLELKASDCIGGRCNEQIVDVSLFPEPQRHLLEEPRKAFLIGGITYFGSGEWLQKTVEAKLTLEDVPYSQCHVYTDPHVITLDGKVYNIYRRGTFALYNDSAHNFQVHIRISSCAGSTADGFCVCGMVIRSASDVIALDNCHGRQTTGTVEVTYPLGYVSDDVKIYEREQNRMLSIIFANGRRVRVYVADFGLSLTLFLPGLDQNSGAGLCGNNDKDPENDFRTPAGSPVRGANEILRTLSFVESWRRVVL</sequence>
<dbReference type="Proteomes" id="UP000694888">
    <property type="component" value="Unplaced"/>
</dbReference>
<keyword evidence="2" id="KW-1015">Disulfide bond</keyword>
<dbReference type="PROSITE" id="PS51029">
    <property type="entry name" value="MADF"/>
    <property type="match status" value="1"/>
</dbReference>
<feature type="domain" description="VWFD" evidence="4">
    <location>
        <begin position="213"/>
        <end position="395"/>
    </location>
</feature>
<gene>
    <name evidence="6" type="primary">LOC106013613</name>
</gene>
<dbReference type="PROSITE" id="PS51233">
    <property type="entry name" value="VWFD"/>
    <property type="match status" value="1"/>
</dbReference>
<dbReference type="SMART" id="SM00216">
    <property type="entry name" value="VWD"/>
    <property type="match status" value="1"/>
</dbReference>
<dbReference type="Pfam" id="PF10545">
    <property type="entry name" value="MADF_DNA_bdg"/>
    <property type="match status" value="1"/>
</dbReference>
<dbReference type="RefSeq" id="XP_035829088.1">
    <property type="nucleotide sequence ID" value="XM_035973195.1"/>
</dbReference>
<evidence type="ECO:0000259" key="4">
    <source>
        <dbReference type="PROSITE" id="PS51233"/>
    </source>
</evidence>
<accession>A0ABM1W345</accession>
<dbReference type="InterPro" id="IPR050969">
    <property type="entry name" value="Dev_Signal_Modulators"/>
</dbReference>
<evidence type="ECO:0000256" key="2">
    <source>
        <dbReference type="ARBA" id="ARBA00023157"/>
    </source>
</evidence>
<evidence type="ECO:0000313" key="5">
    <source>
        <dbReference type="Proteomes" id="UP000694888"/>
    </source>
</evidence>
<evidence type="ECO:0000259" key="3">
    <source>
        <dbReference type="PROSITE" id="PS51029"/>
    </source>
</evidence>
<reference evidence="6" key="1">
    <citation type="submission" date="2025-08" db="UniProtKB">
        <authorList>
            <consortium name="RefSeq"/>
        </authorList>
    </citation>
    <scope>IDENTIFICATION</scope>
</reference>
<keyword evidence="1" id="KW-0732">Signal</keyword>
<proteinExistence type="predicted"/>
<dbReference type="PANTHER" id="PTHR14949">
    <property type="entry name" value="EGF-LIKE-DOMAIN, MULTIPLE 7, 8"/>
    <property type="match status" value="1"/>
</dbReference>
<evidence type="ECO:0000313" key="6">
    <source>
        <dbReference type="RefSeq" id="XP_035829088.1"/>
    </source>
</evidence>
<protein>
    <submittedName>
        <fullName evidence="6">von Willebrand factor D and EGF domain-containing protein-like</fullName>
    </submittedName>
</protein>
<dbReference type="PANTHER" id="PTHR14949:SF51">
    <property type="entry name" value="VON WILLEBRAND FACTOR D AND EGF DOMAIN-CONTAINING PROTEIN"/>
    <property type="match status" value="1"/>
</dbReference>
<name>A0ABM1W345_APLCA</name>
<organism evidence="5 6">
    <name type="scientific">Aplysia californica</name>
    <name type="common">California sea hare</name>
    <dbReference type="NCBI Taxonomy" id="6500"/>
    <lineage>
        <taxon>Eukaryota</taxon>
        <taxon>Metazoa</taxon>
        <taxon>Spiralia</taxon>
        <taxon>Lophotrochozoa</taxon>
        <taxon>Mollusca</taxon>
        <taxon>Gastropoda</taxon>
        <taxon>Heterobranchia</taxon>
        <taxon>Euthyneura</taxon>
        <taxon>Tectipleura</taxon>
        <taxon>Aplysiida</taxon>
        <taxon>Aplysioidea</taxon>
        <taxon>Aplysiidae</taxon>
        <taxon>Aplysia</taxon>
    </lineage>
</organism>
<feature type="domain" description="MADF" evidence="3">
    <location>
        <begin position="7"/>
        <end position="93"/>
    </location>
</feature>
<evidence type="ECO:0000256" key="1">
    <source>
        <dbReference type="ARBA" id="ARBA00022729"/>
    </source>
</evidence>